<feature type="domain" description="AMP-binding enzyme C-terminal" evidence="2">
    <location>
        <begin position="464"/>
        <end position="541"/>
    </location>
</feature>
<dbReference type="EMBL" id="CP038151">
    <property type="protein sequence ID" value="QBR03881.1"/>
    <property type="molecule type" value="Genomic_DNA"/>
</dbReference>
<dbReference type="Proteomes" id="UP000295727">
    <property type="component" value="Chromosome 4"/>
</dbReference>
<dbReference type="PANTHER" id="PTHR43767">
    <property type="entry name" value="LONG-CHAIN-FATTY-ACID--COA LIGASE"/>
    <property type="match status" value="1"/>
</dbReference>
<dbReference type="Gene3D" id="3.30.300.30">
    <property type="match status" value="1"/>
</dbReference>
<proteinExistence type="predicted"/>
<evidence type="ECO:0000259" key="2">
    <source>
        <dbReference type="Pfam" id="PF13193"/>
    </source>
</evidence>
<gene>
    <name evidence="3" type="ORF">E1956_40495</name>
</gene>
<dbReference type="OrthoDB" id="9766486at2"/>
<keyword evidence="4" id="KW-1185">Reference proteome</keyword>
<dbReference type="PANTHER" id="PTHR43767:SF1">
    <property type="entry name" value="NONRIBOSOMAL PEPTIDE SYNTHASE PES1 (EUROFUNG)-RELATED"/>
    <property type="match status" value="1"/>
</dbReference>
<dbReference type="Gene3D" id="3.40.50.12780">
    <property type="entry name" value="N-terminal domain of ligase-like"/>
    <property type="match status" value="1"/>
</dbReference>
<dbReference type="PROSITE" id="PS00455">
    <property type="entry name" value="AMP_BINDING"/>
    <property type="match status" value="1"/>
</dbReference>
<reference evidence="3 4" key="1">
    <citation type="submission" date="2019-03" db="EMBL/GenBank/DDBJ databases">
        <title>Paraburkholderia sp. 7MH5, isolated from subtropical forest soil.</title>
        <authorList>
            <person name="Gao Z.-H."/>
            <person name="Qiu L.-H."/>
        </authorList>
    </citation>
    <scope>NUCLEOTIDE SEQUENCE [LARGE SCALE GENOMIC DNA]</scope>
    <source>
        <strain evidence="3 4">7MH5</strain>
    </source>
</reference>
<dbReference type="SUPFAM" id="SSF56801">
    <property type="entry name" value="Acetyl-CoA synthetase-like"/>
    <property type="match status" value="1"/>
</dbReference>
<dbReference type="GO" id="GO:0016878">
    <property type="term" value="F:acid-thiol ligase activity"/>
    <property type="evidence" value="ECO:0007669"/>
    <property type="project" value="UniProtKB-ARBA"/>
</dbReference>
<dbReference type="AlphaFoldDB" id="A0A4P7D4Y8"/>
<dbReference type="InterPro" id="IPR025110">
    <property type="entry name" value="AMP-bd_C"/>
</dbReference>
<dbReference type="InterPro" id="IPR020845">
    <property type="entry name" value="AMP-binding_CS"/>
</dbReference>
<dbReference type="NCBIfam" id="NF006181">
    <property type="entry name" value="PRK08314.1"/>
    <property type="match status" value="1"/>
</dbReference>
<feature type="domain" description="AMP-dependent synthetase/ligase" evidence="1">
    <location>
        <begin position="29"/>
        <end position="410"/>
    </location>
</feature>
<keyword evidence="3" id="KW-0436">Ligase</keyword>
<dbReference type="Pfam" id="PF00501">
    <property type="entry name" value="AMP-binding"/>
    <property type="match status" value="1"/>
</dbReference>
<dbReference type="InterPro" id="IPR050237">
    <property type="entry name" value="ATP-dep_AMP-bd_enzyme"/>
</dbReference>
<sequence>MPSAMSPHWPAHLSSKLTVPATNLFYNAEVSAARFPDKPFLSFYGKAVTFAQFKDQAVHMAGFLQRRCGIAAGERVIIFMQNCPQWAIAFYAALRANAVVVPVNPMNTTEELRHYIEDSGARAIFVAQELFPRLQPLLNEGVLAPEQCIVVTYSDYLSDEPETVPPEFVLAPRHRVDSRVPAWSDALAARLSPGALLAGPNDLCVIPYTSGTTGKPKGCMHTHYSVMCTAVGGAQWFASSQDVVQLAVLPLFHVTGMQGGMNAPLYNGATVVMLARWDRDAAASAIERHRIAGWHAMSTMVVDFLSNPRLGDYDISSLRWMRGGGAAMPEALANKLKEKLGVGYIEGYGMSETIAATHFNPAHRPKPQCLGIPVFDVDARIVDPATLVEIPRGETGEIVICAPQVMQGYWRNPEATREVFVEIDGRWFLRTGDLGRVDEEGYYFMTDRLKRMINVSGYKVWPAEVEAQLYHHPLIQEACVIATRDSRRGETVKALVVLDARRSEEVRAEDIIDWARTCMASYKVPRIVEFVGSLPKSASGKVLWRQLQDAETSRESTHADDSVSRA</sequence>
<protein>
    <submittedName>
        <fullName evidence="3">Long-chain fatty acid--CoA ligase</fullName>
    </submittedName>
</protein>
<evidence type="ECO:0000313" key="3">
    <source>
        <dbReference type="EMBL" id="QBR03881.1"/>
    </source>
</evidence>
<dbReference type="RefSeq" id="WP_134759720.1">
    <property type="nucleotide sequence ID" value="NZ_CP038151.1"/>
</dbReference>
<accession>A0A4P7D4Y8</accession>
<dbReference type="InterPro" id="IPR045851">
    <property type="entry name" value="AMP-bd_C_sf"/>
</dbReference>
<dbReference type="InterPro" id="IPR042099">
    <property type="entry name" value="ANL_N_sf"/>
</dbReference>
<dbReference type="KEGG" id="ppai:E1956_40495"/>
<evidence type="ECO:0000313" key="4">
    <source>
        <dbReference type="Proteomes" id="UP000295727"/>
    </source>
</evidence>
<dbReference type="Pfam" id="PF13193">
    <property type="entry name" value="AMP-binding_C"/>
    <property type="match status" value="1"/>
</dbReference>
<name>A0A4P7D4Y8_9BURK</name>
<evidence type="ECO:0000259" key="1">
    <source>
        <dbReference type="Pfam" id="PF00501"/>
    </source>
</evidence>
<dbReference type="InterPro" id="IPR000873">
    <property type="entry name" value="AMP-dep_synth/lig_dom"/>
</dbReference>
<organism evidence="3 4">
    <name type="scientific">Paraburkholderia pallida</name>
    <dbReference type="NCBI Taxonomy" id="2547399"/>
    <lineage>
        <taxon>Bacteria</taxon>
        <taxon>Pseudomonadati</taxon>
        <taxon>Pseudomonadota</taxon>
        <taxon>Betaproteobacteria</taxon>
        <taxon>Burkholderiales</taxon>
        <taxon>Burkholderiaceae</taxon>
        <taxon>Paraburkholderia</taxon>
    </lineage>
</organism>